<keyword evidence="7" id="KW-1185">Reference proteome</keyword>
<comment type="caution">
    <text evidence="6">The sequence shown here is derived from an EMBL/GenBank/DDBJ whole genome shotgun (WGS) entry which is preliminary data.</text>
</comment>
<dbReference type="InterPro" id="IPR008622">
    <property type="entry name" value="FliT"/>
</dbReference>
<accession>A0A3S0RX49</accession>
<reference evidence="6 7" key="1">
    <citation type="submission" date="2018-12" db="EMBL/GenBank/DDBJ databases">
        <authorList>
            <person name="Yu L."/>
        </authorList>
    </citation>
    <scope>NUCLEOTIDE SEQUENCE [LARGE SCALE GENOMIC DNA]</scope>
    <source>
        <strain evidence="6 7">HAW-EB2</strain>
    </source>
</reference>
<dbReference type="EMBL" id="RXNU01000007">
    <property type="protein sequence ID" value="RTR38311.1"/>
    <property type="molecule type" value="Genomic_DNA"/>
</dbReference>
<keyword evidence="3" id="KW-1005">Bacterial flagellum biogenesis</keyword>
<organism evidence="6 7">
    <name type="scientific">Shewanella canadensis</name>
    <dbReference type="NCBI Taxonomy" id="271096"/>
    <lineage>
        <taxon>Bacteria</taxon>
        <taxon>Pseudomonadati</taxon>
        <taxon>Pseudomonadota</taxon>
        <taxon>Gammaproteobacteria</taxon>
        <taxon>Alteromonadales</taxon>
        <taxon>Shewanellaceae</taxon>
        <taxon>Shewanella</taxon>
    </lineage>
</organism>
<gene>
    <name evidence="6" type="ORF">EKG38_15240</name>
</gene>
<evidence type="ECO:0000256" key="2">
    <source>
        <dbReference type="ARBA" id="ARBA00022490"/>
    </source>
</evidence>
<keyword evidence="4" id="KW-0143">Chaperone</keyword>
<evidence type="ECO:0000256" key="4">
    <source>
        <dbReference type="ARBA" id="ARBA00023186"/>
    </source>
</evidence>
<evidence type="ECO:0000256" key="5">
    <source>
        <dbReference type="ARBA" id="ARBA00093797"/>
    </source>
</evidence>
<dbReference type="RefSeq" id="WP_126521084.1">
    <property type="nucleotide sequence ID" value="NZ_RXNU01000007.1"/>
</dbReference>
<dbReference type="OrthoDB" id="6272021at2"/>
<evidence type="ECO:0000313" key="7">
    <source>
        <dbReference type="Proteomes" id="UP000267448"/>
    </source>
</evidence>
<sequence length="108" mass="12073">MSEKAGPTSIELWKRFETALLEHANAEDWDKVVKVNALMVQALKKAGKPATKSQLVARKALATTHANILQNLHQKKDKLQQDIHQFKGQQDGLAAYQLTRLSGEINDI</sequence>
<comment type="subcellular location">
    <subcellularLocation>
        <location evidence="1">Cytoplasm</location>
        <location evidence="1">Cytosol</location>
    </subcellularLocation>
</comment>
<dbReference type="AlphaFoldDB" id="A0A3S0RX49"/>
<evidence type="ECO:0000313" key="6">
    <source>
        <dbReference type="EMBL" id="RTR38311.1"/>
    </source>
</evidence>
<evidence type="ECO:0000256" key="3">
    <source>
        <dbReference type="ARBA" id="ARBA00022795"/>
    </source>
</evidence>
<proteinExistence type="predicted"/>
<dbReference type="Pfam" id="PF05400">
    <property type="entry name" value="FliT"/>
    <property type="match status" value="1"/>
</dbReference>
<dbReference type="Proteomes" id="UP000267448">
    <property type="component" value="Unassembled WGS sequence"/>
</dbReference>
<protein>
    <recommendedName>
        <fullName evidence="5">Flagellar protein FliT</fullName>
    </recommendedName>
</protein>
<evidence type="ECO:0000256" key="1">
    <source>
        <dbReference type="ARBA" id="ARBA00004514"/>
    </source>
</evidence>
<name>A0A3S0RX49_9GAMM</name>
<keyword evidence="2" id="KW-0963">Cytoplasm</keyword>